<evidence type="ECO:0000256" key="5">
    <source>
        <dbReference type="PIRSR" id="PIRSR604294-1"/>
    </source>
</evidence>
<reference evidence="7 8" key="1">
    <citation type="submission" date="2018-07" db="EMBL/GenBank/DDBJ databases">
        <title>Genome guided investigation of antibiotics producing actinomycetales strain isolated from a Macau mangrove ecosystem.</title>
        <authorList>
            <person name="Hu D."/>
        </authorList>
    </citation>
    <scope>NUCLEOTIDE SEQUENCE [LARGE SCALE GENOMIC DNA]</scope>
    <source>
        <strain evidence="7 8">2297</strain>
    </source>
</reference>
<evidence type="ECO:0000256" key="2">
    <source>
        <dbReference type="ARBA" id="ARBA00022723"/>
    </source>
</evidence>
<dbReference type="GO" id="GO:0010436">
    <property type="term" value="F:carotenoid dioxygenase activity"/>
    <property type="evidence" value="ECO:0007669"/>
    <property type="project" value="TreeGrafter"/>
</dbReference>
<feature type="binding site" evidence="5">
    <location>
        <position position="449"/>
    </location>
    <ligand>
        <name>Fe cation</name>
        <dbReference type="ChEBI" id="CHEBI:24875"/>
        <note>catalytic</note>
    </ligand>
</feature>
<feature type="binding site" evidence="5">
    <location>
        <position position="140"/>
    </location>
    <ligand>
        <name>Fe cation</name>
        <dbReference type="ChEBI" id="CHEBI:24875"/>
        <note>catalytic</note>
    </ligand>
</feature>
<dbReference type="OrthoDB" id="6636843at2"/>
<evidence type="ECO:0000256" key="3">
    <source>
        <dbReference type="ARBA" id="ARBA00023002"/>
    </source>
</evidence>
<keyword evidence="3 6" id="KW-0560">Oxidoreductase</keyword>
<organism evidence="7 8">
    <name type="scientific">Streptomyces parvulus</name>
    <dbReference type="NCBI Taxonomy" id="146923"/>
    <lineage>
        <taxon>Bacteria</taxon>
        <taxon>Bacillati</taxon>
        <taxon>Actinomycetota</taxon>
        <taxon>Actinomycetes</taxon>
        <taxon>Kitasatosporales</taxon>
        <taxon>Streptomycetaceae</taxon>
        <taxon>Streptomyces</taxon>
    </lineage>
</organism>
<accession>A0A369UYP3</accession>
<comment type="caution">
    <text evidence="7">The sequence shown here is derived from an EMBL/GenBank/DDBJ whole genome shotgun (WGS) entry which is preliminary data.</text>
</comment>
<evidence type="ECO:0000313" key="7">
    <source>
        <dbReference type="EMBL" id="RDD85125.1"/>
    </source>
</evidence>
<evidence type="ECO:0000313" key="8">
    <source>
        <dbReference type="Proteomes" id="UP000253742"/>
    </source>
</evidence>
<comment type="cofactor">
    <cofactor evidence="5 6">
        <name>Fe(2+)</name>
        <dbReference type="ChEBI" id="CHEBI:29033"/>
    </cofactor>
    <text evidence="5 6">Binds 1 Fe(2+) ion per subunit.</text>
</comment>
<feature type="binding site" evidence="5">
    <location>
        <position position="190"/>
    </location>
    <ligand>
        <name>Fe cation</name>
        <dbReference type="ChEBI" id="CHEBI:24875"/>
        <note>catalytic</note>
    </ligand>
</feature>
<dbReference type="PANTHER" id="PTHR10543:SF89">
    <property type="entry name" value="CAROTENOID 9,10(9',10')-CLEAVAGE DIOXYGENASE 1"/>
    <property type="match status" value="1"/>
</dbReference>
<dbReference type="GO" id="GO:0046872">
    <property type="term" value="F:metal ion binding"/>
    <property type="evidence" value="ECO:0007669"/>
    <property type="project" value="UniProtKB-KW"/>
</dbReference>
<dbReference type="GO" id="GO:0016121">
    <property type="term" value="P:carotene catabolic process"/>
    <property type="evidence" value="ECO:0007669"/>
    <property type="project" value="TreeGrafter"/>
</dbReference>
<dbReference type="AlphaFoldDB" id="A0A369UYP3"/>
<dbReference type="InterPro" id="IPR004294">
    <property type="entry name" value="Carotenoid_Oase"/>
</dbReference>
<name>A0A369UYP3_9ACTN</name>
<keyword evidence="2 5" id="KW-0479">Metal-binding</keyword>
<dbReference type="PANTHER" id="PTHR10543">
    <property type="entry name" value="BETA-CAROTENE DIOXYGENASE"/>
    <property type="match status" value="1"/>
</dbReference>
<comment type="similarity">
    <text evidence="1 6">Belongs to the carotenoid oxygenase family.</text>
</comment>
<dbReference type="Pfam" id="PF03055">
    <property type="entry name" value="RPE65"/>
    <property type="match status" value="2"/>
</dbReference>
<dbReference type="RefSeq" id="WP_114532280.1">
    <property type="nucleotide sequence ID" value="NZ_QQBH01000030.1"/>
</dbReference>
<dbReference type="Proteomes" id="UP000253742">
    <property type="component" value="Unassembled WGS sequence"/>
</dbReference>
<keyword evidence="4 5" id="KW-0408">Iron</keyword>
<dbReference type="EMBL" id="QQBH01000030">
    <property type="protein sequence ID" value="RDD85125.1"/>
    <property type="molecule type" value="Genomic_DNA"/>
</dbReference>
<evidence type="ECO:0000256" key="4">
    <source>
        <dbReference type="ARBA" id="ARBA00023004"/>
    </source>
</evidence>
<proteinExistence type="inferred from homology"/>
<sequence>MATTIRNPYLEGNFAPVSDEVSVSDLPVTGTLPPELNGRYLRIGSNPTGPAETGVGHHWFVGRGMVHGVRLREGRAEWYRNRFVQGDVPEDSPNTNILAHGGRLLALYEGGRAPVTISPELDRMSTWDSDGALRTGFTAHPKIDPVTGEMHAINYLMDPASKHLSYVVLDSSGKSTHTAELPVSIMPMVHDMALTATRVVVLDLPVTLSTDAAGRLAAGTPQGGDALPMRWNDEHPSRVGVLPRGGTADQIKWIDAPRSYVFHVLNAYDAPDGSIVMDVVRYNTVFRDYVRGPADGPPALARWTISPHRGTVSEQIMSDHSIEWPRINQALTGRPHRFGWFGATSPEVLRLSDDVDRDRGGSFEPGPLVKFDTATGHTSTHDFGAGRVTQEPAFVARPGSEIEDDGWILSVVYDSNTDRSELVVLDATDITAAPLARVHLPRRVPFGFHGNWIPDDESGE</sequence>
<gene>
    <name evidence="7" type="ORF">DVZ84_31915</name>
</gene>
<dbReference type="EC" id="1.13.11.-" evidence="6"/>
<evidence type="ECO:0000256" key="6">
    <source>
        <dbReference type="RuleBase" id="RU364048"/>
    </source>
</evidence>
<feature type="binding site" evidence="5">
    <location>
        <position position="263"/>
    </location>
    <ligand>
        <name>Fe cation</name>
        <dbReference type="ChEBI" id="CHEBI:24875"/>
        <note>catalytic</note>
    </ligand>
</feature>
<protein>
    <recommendedName>
        <fullName evidence="6">Dioxygenase</fullName>
        <ecNumber evidence="6">1.13.11.-</ecNumber>
    </recommendedName>
</protein>
<keyword evidence="6" id="KW-0223">Dioxygenase</keyword>
<evidence type="ECO:0000256" key="1">
    <source>
        <dbReference type="ARBA" id="ARBA00006787"/>
    </source>
</evidence>